<evidence type="ECO:0000256" key="2">
    <source>
        <dbReference type="ARBA" id="ARBA00008986"/>
    </source>
</evidence>
<dbReference type="GO" id="GO:0033356">
    <property type="term" value="P:UDP-L-arabinose metabolic process"/>
    <property type="evidence" value="ECO:0007669"/>
    <property type="project" value="TreeGrafter"/>
</dbReference>
<accession>A0A4V6ACE4</accession>
<dbReference type="GO" id="GO:0005829">
    <property type="term" value="C:cytosol"/>
    <property type="evidence" value="ECO:0007669"/>
    <property type="project" value="TreeGrafter"/>
</dbReference>
<dbReference type="GO" id="GO:0071555">
    <property type="term" value="P:cell wall organization"/>
    <property type="evidence" value="ECO:0007669"/>
    <property type="project" value="UniProtKB-KW"/>
</dbReference>
<evidence type="ECO:0000313" key="5">
    <source>
        <dbReference type="EMBL" id="TKS16136.1"/>
    </source>
</evidence>
<name>A0A4V6ACE4_POPAL</name>
<evidence type="ECO:0000256" key="3">
    <source>
        <dbReference type="ARBA" id="ARBA00023034"/>
    </source>
</evidence>
<dbReference type="InterPro" id="IPR037595">
    <property type="entry name" value="RGP_fam"/>
</dbReference>
<comment type="similarity">
    <text evidence="2">Belongs to the RGP family.</text>
</comment>
<dbReference type="Pfam" id="PF03214">
    <property type="entry name" value="RGP"/>
    <property type="match status" value="1"/>
</dbReference>
<proteinExistence type="inferred from homology"/>
<evidence type="ECO:0000256" key="4">
    <source>
        <dbReference type="ARBA" id="ARBA00023316"/>
    </source>
</evidence>
<dbReference type="AlphaFoldDB" id="A0A4V6ACE4"/>
<dbReference type="GO" id="GO:0052691">
    <property type="term" value="F:UDP-arabinopyranose mutase activity"/>
    <property type="evidence" value="ECO:0007669"/>
    <property type="project" value="TreeGrafter"/>
</dbReference>
<keyword evidence="4" id="KW-0961">Cell wall biogenesis/degradation</keyword>
<dbReference type="STRING" id="43335.A0A4V6ACE4"/>
<gene>
    <name evidence="5" type="ORF">D5086_0000027090</name>
</gene>
<comment type="caution">
    <text evidence="5">The sequence shown here is derived from an EMBL/GenBank/DDBJ whole genome shotgun (WGS) entry which is preliminary data.</text>
</comment>
<dbReference type="PANTHER" id="PTHR31682:SF44">
    <property type="entry name" value="UDP-ARABINOPYRANOSE MUTASE 3"/>
    <property type="match status" value="1"/>
</dbReference>
<dbReference type="GO" id="GO:0005794">
    <property type="term" value="C:Golgi apparatus"/>
    <property type="evidence" value="ECO:0007669"/>
    <property type="project" value="UniProtKB-SubCell"/>
</dbReference>
<dbReference type="EMBL" id="RCHU01000071">
    <property type="protein sequence ID" value="TKS16136.1"/>
    <property type="molecule type" value="Genomic_DNA"/>
</dbReference>
<dbReference type="PANTHER" id="PTHR31682">
    <property type="entry name" value="UDP-ARABINOSE MUTASE"/>
    <property type="match status" value="1"/>
</dbReference>
<protein>
    <submittedName>
        <fullName evidence="5">Uncharacterized protein</fullName>
    </submittedName>
</protein>
<comment type="subcellular location">
    <subcellularLocation>
        <location evidence="1">Golgi apparatus</location>
    </subcellularLocation>
</comment>
<sequence length="100" mass="11256">MGDGQPIGRYNDMWDGWCSKVICDHMGWGVKTGLPYIWHGKASNPFVNLKKECKGIYWAKLGKVDEYFIKLADEMVTWVGAWDELNQTGKSSEVPDGAAK</sequence>
<reference evidence="5" key="1">
    <citation type="submission" date="2018-10" db="EMBL/GenBank/DDBJ databases">
        <title>Population genomic analysis revealed the cold adaptation of white poplar.</title>
        <authorList>
            <person name="Liu Y.-J."/>
        </authorList>
    </citation>
    <scope>NUCLEOTIDE SEQUENCE [LARGE SCALE GENOMIC DNA]</scope>
    <source>
        <strain evidence="5">PAL-ZL1</strain>
    </source>
</reference>
<evidence type="ECO:0000256" key="1">
    <source>
        <dbReference type="ARBA" id="ARBA00004555"/>
    </source>
</evidence>
<keyword evidence="3" id="KW-0333">Golgi apparatus</keyword>
<organism evidence="5">
    <name type="scientific">Populus alba</name>
    <name type="common">White poplar</name>
    <dbReference type="NCBI Taxonomy" id="43335"/>
    <lineage>
        <taxon>Eukaryota</taxon>
        <taxon>Viridiplantae</taxon>
        <taxon>Streptophyta</taxon>
        <taxon>Embryophyta</taxon>
        <taxon>Tracheophyta</taxon>
        <taxon>Spermatophyta</taxon>
        <taxon>Magnoliopsida</taxon>
        <taxon>eudicotyledons</taxon>
        <taxon>Gunneridae</taxon>
        <taxon>Pentapetalae</taxon>
        <taxon>rosids</taxon>
        <taxon>fabids</taxon>
        <taxon>Malpighiales</taxon>
        <taxon>Salicaceae</taxon>
        <taxon>Saliceae</taxon>
        <taxon>Populus</taxon>
    </lineage>
</organism>